<organism evidence="2 3">
    <name type="scientific">Auricularia subglabra (strain TFB-10046 / SS5)</name>
    <name type="common">White-rot fungus</name>
    <name type="synonym">Auricularia delicata (strain TFB10046)</name>
    <dbReference type="NCBI Taxonomy" id="717982"/>
    <lineage>
        <taxon>Eukaryota</taxon>
        <taxon>Fungi</taxon>
        <taxon>Dikarya</taxon>
        <taxon>Basidiomycota</taxon>
        <taxon>Agaricomycotina</taxon>
        <taxon>Agaricomycetes</taxon>
        <taxon>Auriculariales</taxon>
        <taxon>Auriculariaceae</taxon>
        <taxon>Auricularia</taxon>
    </lineage>
</organism>
<dbReference type="Proteomes" id="UP000006514">
    <property type="component" value="Unassembled WGS sequence"/>
</dbReference>
<feature type="compositionally biased region" description="Polar residues" evidence="1">
    <location>
        <begin position="294"/>
        <end position="303"/>
    </location>
</feature>
<dbReference type="EMBL" id="JH687865">
    <property type="protein sequence ID" value="EJD36298.1"/>
    <property type="molecule type" value="Genomic_DNA"/>
</dbReference>
<feature type="compositionally biased region" description="Acidic residues" evidence="1">
    <location>
        <begin position="349"/>
        <end position="359"/>
    </location>
</feature>
<protein>
    <submittedName>
        <fullName evidence="2">Uncharacterized protein</fullName>
    </submittedName>
</protein>
<gene>
    <name evidence="2" type="ORF">AURDEDRAFT_130134</name>
</gene>
<evidence type="ECO:0000313" key="3">
    <source>
        <dbReference type="Proteomes" id="UP000006514"/>
    </source>
</evidence>
<sequence>MPRKNILPQEFVNWAKPLVQGLHEARKEGTKRAYMEKVLDEFDTLPFADPSYSAYKKPDGTSKIDTKEGQTEADVLRIRAGEWFRNNSRTTATLIRPGGKAKRPPKTRGSKATELYFASLEEDEKNRLLDDITNRLGAQFDSAKDREKNRLAMRDTVLREALSLLDEDDQKSWKVKAGEVQQENRDVLASAPYLLANQQAFVNELHEFIEKRVPQLGTCGVWVHGVYMNEAKETPTGFVVGMQSCGKDGWTDDSTYQEKVLPAWRKFGSRWCTREYSQKQALSQRRKGTVPADTGTQSESSSHVEGASAGNAGPDGTSIRGAPEKTTAQGPESAAVEPHAKRGGCSESQESDVEDDVDDGPVSPRKKRVTTRRVVESASRVTPPRSSLDDDDDDGDQGHHSRTLSPVDDLDIAWAATPPILPADPGSNVRDVPAEPRAARKQLAVPSGGRSLKHLQGEEDTADDIEDASASAKSPRGMSAGPRKAAKRKAAELMSSTDDDADGAGHMNGTSGGTVDAPTKTKKRKVAKNDDGTSAGPALGRQMPFSRELKALGAAKTGARGSLGSATGRQTRRSSAGSGIRAGLRSARKPSAR</sequence>
<dbReference type="KEGG" id="adl:AURDEDRAFT_130134"/>
<dbReference type="AlphaFoldDB" id="J0CYC6"/>
<keyword evidence="3" id="KW-1185">Reference proteome</keyword>
<dbReference type="InParanoid" id="J0CYC6"/>
<evidence type="ECO:0000313" key="2">
    <source>
        <dbReference type="EMBL" id="EJD36298.1"/>
    </source>
</evidence>
<reference evidence="3" key="1">
    <citation type="journal article" date="2012" name="Science">
        <title>The Paleozoic origin of enzymatic lignin decomposition reconstructed from 31 fungal genomes.</title>
        <authorList>
            <person name="Floudas D."/>
            <person name="Binder M."/>
            <person name="Riley R."/>
            <person name="Barry K."/>
            <person name="Blanchette R.A."/>
            <person name="Henrissat B."/>
            <person name="Martinez A.T."/>
            <person name="Otillar R."/>
            <person name="Spatafora J.W."/>
            <person name="Yadav J.S."/>
            <person name="Aerts A."/>
            <person name="Benoit I."/>
            <person name="Boyd A."/>
            <person name="Carlson A."/>
            <person name="Copeland A."/>
            <person name="Coutinho P.M."/>
            <person name="de Vries R.P."/>
            <person name="Ferreira P."/>
            <person name="Findley K."/>
            <person name="Foster B."/>
            <person name="Gaskell J."/>
            <person name="Glotzer D."/>
            <person name="Gorecki P."/>
            <person name="Heitman J."/>
            <person name="Hesse C."/>
            <person name="Hori C."/>
            <person name="Igarashi K."/>
            <person name="Jurgens J.A."/>
            <person name="Kallen N."/>
            <person name="Kersten P."/>
            <person name="Kohler A."/>
            <person name="Kuees U."/>
            <person name="Kumar T.K.A."/>
            <person name="Kuo A."/>
            <person name="LaButti K."/>
            <person name="Larrondo L.F."/>
            <person name="Lindquist E."/>
            <person name="Ling A."/>
            <person name="Lombard V."/>
            <person name="Lucas S."/>
            <person name="Lundell T."/>
            <person name="Martin R."/>
            <person name="McLaughlin D.J."/>
            <person name="Morgenstern I."/>
            <person name="Morin E."/>
            <person name="Murat C."/>
            <person name="Nagy L.G."/>
            <person name="Nolan M."/>
            <person name="Ohm R.A."/>
            <person name="Patyshakuliyeva A."/>
            <person name="Rokas A."/>
            <person name="Ruiz-Duenas F.J."/>
            <person name="Sabat G."/>
            <person name="Salamov A."/>
            <person name="Samejima M."/>
            <person name="Schmutz J."/>
            <person name="Slot J.C."/>
            <person name="St John F."/>
            <person name="Stenlid J."/>
            <person name="Sun H."/>
            <person name="Sun S."/>
            <person name="Syed K."/>
            <person name="Tsang A."/>
            <person name="Wiebenga A."/>
            <person name="Young D."/>
            <person name="Pisabarro A."/>
            <person name="Eastwood D.C."/>
            <person name="Martin F."/>
            <person name="Cullen D."/>
            <person name="Grigoriev I.V."/>
            <person name="Hibbett D.S."/>
        </authorList>
    </citation>
    <scope>NUCLEOTIDE SEQUENCE [LARGE SCALE GENOMIC DNA]</scope>
    <source>
        <strain evidence="3">TFB10046</strain>
    </source>
</reference>
<feature type="region of interest" description="Disordered" evidence="1">
    <location>
        <begin position="278"/>
        <end position="593"/>
    </location>
</feature>
<feature type="compositionally biased region" description="Acidic residues" evidence="1">
    <location>
        <begin position="458"/>
        <end position="467"/>
    </location>
</feature>
<evidence type="ECO:0000256" key="1">
    <source>
        <dbReference type="SAM" id="MobiDB-lite"/>
    </source>
</evidence>
<proteinExistence type="predicted"/>
<name>J0CYC6_AURST</name>
<accession>J0CYC6</accession>
<feature type="compositionally biased region" description="Polar residues" evidence="1">
    <location>
        <begin position="564"/>
        <end position="577"/>
    </location>
</feature>